<keyword evidence="6 9" id="KW-0067">ATP-binding</keyword>
<dbReference type="Gene3D" id="3.30.200.20">
    <property type="entry name" value="Phosphorylase Kinase, domain 1"/>
    <property type="match status" value="1"/>
</dbReference>
<organism evidence="12 13">
    <name type="scientific">Tritrichomonas musculus</name>
    <dbReference type="NCBI Taxonomy" id="1915356"/>
    <lineage>
        <taxon>Eukaryota</taxon>
        <taxon>Metamonada</taxon>
        <taxon>Parabasalia</taxon>
        <taxon>Tritrichomonadida</taxon>
        <taxon>Tritrichomonadidae</taxon>
        <taxon>Tritrichomonas</taxon>
    </lineage>
</organism>
<dbReference type="PANTHER" id="PTHR24054:SF0">
    <property type="entry name" value="CASEIN KINASE II SUBUNIT ALPHA"/>
    <property type="match status" value="1"/>
</dbReference>
<dbReference type="EC" id="2.7.11.1" evidence="1"/>
<dbReference type="InterPro" id="IPR017441">
    <property type="entry name" value="Protein_kinase_ATP_BS"/>
</dbReference>
<feature type="domain" description="Protein kinase" evidence="11">
    <location>
        <begin position="53"/>
        <end position="339"/>
    </location>
</feature>
<evidence type="ECO:0000256" key="3">
    <source>
        <dbReference type="ARBA" id="ARBA00022679"/>
    </source>
</evidence>
<protein>
    <recommendedName>
        <fullName evidence="1">non-specific serine/threonine protein kinase</fullName>
        <ecNumber evidence="1">2.7.11.1</ecNumber>
    </recommendedName>
</protein>
<comment type="similarity">
    <text evidence="10">Belongs to the protein kinase superfamily.</text>
</comment>
<evidence type="ECO:0000256" key="2">
    <source>
        <dbReference type="ARBA" id="ARBA00022527"/>
    </source>
</evidence>
<dbReference type="Gene3D" id="1.10.510.10">
    <property type="entry name" value="Transferase(Phosphotransferase) domain 1"/>
    <property type="match status" value="1"/>
</dbReference>
<dbReference type="InterPro" id="IPR045216">
    <property type="entry name" value="CK2_alpha"/>
</dbReference>
<evidence type="ECO:0000259" key="11">
    <source>
        <dbReference type="PROSITE" id="PS50011"/>
    </source>
</evidence>
<keyword evidence="5" id="KW-0418">Kinase</keyword>
<proteinExistence type="inferred from homology"/>
<dbReference type="PROSITE" id="PS00107">
    <property type="entry name" value="PROTEIN_KINASE_ATP"/>
    <property type="match status" value="1"/>
</dbReference>
<keyword evidence="4 9" id="KW-0547">Nucleotide-binding</keyword>
<evidence type="ECO:0000256" key="9">
    <source>
        <dbReference type="PROSITE-ProRule" id="PRU10141"/>
    </source>
</evidence>
<reference evidence="12 13" key="1">
    <citation type="submission" date="2024-04" db="EMBL/GenBank/DDBJ databases">
        <title>Tritrichomonas musculus Genome.</title>
        <authorList>
            <person name="Alves-Ferreira E."/>
            <person name="Grigg M."/>
            <person name="Lorenzi H."/>
            <person name="Galac M."/>
        </authorList>
    </citation>
    <scope>NUCLEOTIDE SEQUENCE [LARGE SCALE GENOMIC DNA]</scope>
    <source>
        <strain evidence="12 13">EAF2021</strain>
    </source>
</reference>
<dbReference type="CDD" id="cd14132">
    <property type="entry name" value="STKc_CK2_alpha"/>
    <property type="match status" value="1"/>
</dbReference>
<dbReference type="SMART" id="SM00220">
    <property type="entry name" value="S_TKc"/>
    <property type="match status" value="1"/>
</dbReference>
<dbReference type="PROSITE" id="PS00108">
    <property type="entry name" value="PROTEIN_KINASE_ST"/>
    <property type="match status" value="1"/>
</dbReference>
<accession>A0ABR2JZN1</accession>
<feature type="binding site" evidence="9">
    <location>
        <position position="81"/>
    </location>
    <ligand>
        <name>ATP</name>
        <dbReference type="ChEBI" id="CHEBI:30616"/>
    </ligand>
</feature>
<dbReference type="InterPro" id="IPR008271">
    <property type="entry name" value="Ser/Thr_kinase_AS"/>
</dbReference>
<dbReference type="Pfam" id="PF00069">
    <property type="entry name" value="Pkinase"/>
    <property type="match status" value="1"/>
</dbReference>
<evidence type="ECO:0000313" key="13">
    <source>
        <dbReference type="Proteomes" id="UP001470230"/>
    </source>
</evidence>
<dbReference type="Proteomes" id="UP001470230">
    <property type="component" value="Unassembled WGS sequence"/>
</dbReference>
<dbReference type="PANTHER" id="PTHR24054">
    <property type="entry name" value="CASEIN KINASE II SUBUNIT ALPHA"/>
    <property type="match status" value="1"/>
</dbReference>
<comment type="catalytic activity">
    <reaction evidence="8">
        <text>L-seryl-[protein] + ATP = O-phospho-L-seryl-[protein] + ADP + H(+)</text>
        <dbReference type="Rhea" id="RHEA:17989"/>
        <dbReference type="Rhea" id="RHEA-COMP:9863"/>
        <dbReference type="Rhea" id="RHEA-COMP:11604"/>
        <dbReference type="ChEBI" id="CHEBI:15378"/>
        <dbReference type="ChEBI" id="CHEBI:29999"/>
        <dbReference type="ChEBI" id="CHEBI:30616"/>
        <dbReference type="ChEBI" id="CHEBI:83421"/>
        <dbReference type="ChEBI" id="CHEBI:456216"/>
        <dbReference type="EC" id="2.7.11.1"/>
    </reaction>
</comment>
<keyword evidence="13" id="KW-1185">Reference proteome</keyword>
<evidence type="ECO:0000256" key="1">
    <source>
        <dbReference type="ARBA" id="ARBA00012513"/>
    </source>
</evidence>
<comment type="catalytic activity">
    <reaction evidence="7">
        <text>L-threonyl-[protein] + ATP = O-phospho-L-threonyl-[protein] + ADP + H(+)</text>
        <dbReference type="Rhea" id="RHEA:46608"/>
        <dbReference type="Rhea" id="RHEA-COMP:11060"/>
        <dbReference type="Rhea" id="RHEA-COMP:11605"/>
        <dbReference type="ChEBI" id="CHEBI:15378"/>
        <dbReference type="ChEBI" id="CHEBI:30013"/>
        <dbReference type="ChEBI" id="CHEBI:30616"/>
        <dbReference type="ChEBI" id="CHEBI:61977"/>
        <dbReference type="ChEBI" id="CHEBI:456216"/>
        <dbReference type="EC" id="2.7.11.1"/>
    </reaction>
</comment>
<evidence type="ECO:0000256" key="5">
    <source>
        <dbReference type="ARBA" id="ARBA00022777"/>
    </source>
</evidence>
<evidence type="ECO:0000256" key="6">
    <source>
        <dbReference type="ARBA" id="ARBA00022840"/>
    </source>
</evidence>
<evidence type="ECO:0000256" key="10">
    <source>
        <dbReference type="RuleBase" id="RU000304"/>
    </source>
</evidence>
<dbReference type="PROSITE" id="PS50011">
    <property type="entry name" value="PROTEIN_KINASE_DOM"/>
    <property type="match status" value="1"/>
</dbReference>
<evidence type="ECO:0000313" key="12">
    <source>
        <dbReference type="EMBL" id="KAK8884259.1"/>
    </source>
</evidence>
<sequence>MNQFNIKDAYIVDKFNPDYPDISRYYENVNLELGRSHWDYKNWNPEFGDINRYSICEWLGSGRYSDVFKSFQDGHTVCAIKILKPVNPDRVRRELRILTLLQGGPNILELWEIVIDPVNGIPSMIMGYVDNKEWHKLYEEMKLDDIRWYTYRLLQALAYTHSQGVMHRDVKPGNILCGDPKEKLELADWGLAEFYHPLRTYSSSVGTRYYKAPELLLGYELYNYSVDIWSVGVILIEALSLNVHLFDSDRYKMDQLDTIAKIVGGQKIVDWIKFHKPKKADEKTVERLLKYKGVPFESLIPRKRAAFKDPDALDLVDKLLTVDNKERISAKEALKHPFFDSLRDKNANIPTISENQL</sequence>
<keyword evidence="2 10" id="KW-0723">Serine/threonine-protein kinase</keyword>
<name>A0ABR2JZN1_9EUKA</name>
<dbReference type="SUPFAM" id="SSF56112">
    <property type="entry name" value="Protein kinase-like (PK-like)"/>
    <property type="match status" value="1"/>
</dbReference>
<dbReference type="InterPro" id="IPR000719">
    <property type="entry name" value="Prot_kinase_dom"/>
</dbReference>
<keyword evidence="3" id="KW-0808">Transferase</keyword>
<dbReference type="InterPro" id="IPR011009">
    <property type="entry name" value="Kinase-like_dom_sf"/>
</dbReference>
<comment type="caution">
    <text evidence="12">The sequence shown here is derived from an EMBL/GenBank/DDBJ whole genome shotgun (WGS) entry which is preliminary data.</text>
</comment>
<evidence type="ECO:0000256" key="7">
    <source>
        <dbReference type="ARBA" id="ARBA00047899"/>
    </source>
</evidence>
<gene>
    <name evidence="12" type="ORF">M9Y10_043367</name>
</gene>
<evidence type="ECO:0000256" key="4">
    <source>
        <dbReference type="ARBA" id="ARBA00022741"/>
    </source>
</evidence>
<dbReference type="EMBL" id="JAPFFF010000008">
    <property type="protein sequence ID" value="KAK8884259.1"/>
    <property type="molecule type" value="Genomic_DNA"/>
</dbReference>
<evidence type="ECO:0000256" key="8">
    <source>
        <dbReference type="ARBA" id="ARBA00048679"/>
    </source>
</evidence>